<dbReference type="InterPro" id="IPR022742">
    <property type="entry name" value="Hydrolase_4"/>
</dbReference>
<dbReference type="AlphaFoldDB" id="A0A813RWV1"/>
<dbReference type="PANTHER" id="PTHR12277:SF194">
    <property type="entry name" value="FI04476P"/>
    <property type="match status" value="1"/>
</dbReference>
<feature type="transmembrane region" description="Helical" evidence="1">
    <location>
        <begin position="69"/>
        <end position="95"/>
    </location>
</feature>
<proteinExistence type="predicted"/>
<dbReference type="GO" id="GO:0006660">
    <property type="term" value="P:phosphatidylserine catabolic process"/>
    <property type="evidence" value="ECO:0007669"/>
    <property type="project" value="TreeGrafter"/>
</dbReference>
<dbReference type="GO" id="GO:0047372">
    <property type="term" value="F:monoacylglycerol lipase activity"/>
    <property type="evidence" value="ECO:0007669"/>
    <property type="project" value="TreeGrafter"/>
</dbReference>
<evidence type="ECO:0000259" key="2">
    <source>
        <dbReference type="Pfam" id="PF12146"/>
    </source>
</evidence>
<dbReference type="InterPro" id="IPR029058">
    <property type="entry name" value="AB_hydrolase_fold"/>
</dbReference>
<evidence type="ECO:0000313" key="4">
    <source>
        <dbReference type="EMBL" id="CAF3574956.1"/>
    </source>
</evidence>
<dbReference type="GO" id="GO:0004622">
    <property type="term" value="F:phosphatidylcholine lysophospholipase activity"/>
    <property type="evidence" value="ECO:0007669"/>
    <property type="project" value="TreeGrafter"/>
</dbReference>
<dbReference type="PANTHER" id="PTHR12277">
    <property type="entry name" value="ALPHA/BETA HYDROLASE DOMAIN-CONTAINING PROTEIN"/>
    <property type="match status" value="1"/>
</dbReference>
<comment type="caution">
    <text evidence="3">The sequence shown here is derived from an EMBL/GenBank/DDBJ whole genome shotgun (WGS) entry which is preliminary data.</text>
</comment>
<dbReference type="EMBL" id="CAJNOQ010000348">
    <property type="protein sequence ID" value="CAF0790716.1"/>
    <property type="molecule type" value="Genomic_DNA"/>
</dbReference>
<feature type="domain" description="Serine aminopeptidase S33" evidence="2">
    <location>
        <begin position="195"/>
        <end position="308"/>
    </location>
</feature>
<keyword evidence="1" id="KW-0812">Transmembrane</keyword>
<accession>A0A813RWV1</accession>
<protein>
    <recommendedName>
        <fullName evidence="2">Serine aminopeptidase S33 domain-containing protein</fullName>
    </recommendedName>
</protein>
<evidence type="ECO:0000256" key="1">
    <source>
        <dbReference type="SAM" id="Phobius"/>
    </source>
</evidence>
<name>A0A813RWV1_9BILA</name>
<dbReference type="EMBL" id="CAJOBC010000348">
    <property type="protein sequence ID" value="CAF3574956.1"/>
    <property type="molecule type" value="Genomic_DNA"/>
</dbReference>
<gene>
    <name evidence="3" type="ORF">GPM918_LOCUS2985</name>
    <name evidence="4" type="ORF">SRO942_LOCUS2985</name>
</gene>
<dbReference type="GO" id="GO:0005789">
    <property type="term" value="C:endoplasmic reticulum membrane"/>
    <property type="evidence" value="ECO:0007669"/>
    <property type="project" value="TreeGrafter"/>
</dbReference>
<evidence type="ECO:0000313" key="3">
    <source>
        <dbReference type="EMBL" id="CAF0790716.1"/>
    </source>
</evidence>
<dbReference type="SUPFAM" id="SSF53474">
    <property type="entry name" value="alpha/beta-Hydrolases"/>
    <property type="match status" value="1"/>
</dbReference>
<dbReference type="Pfam" id="PF12146">
    <property type="entry name" value="Hydrolase_4"/>
    <property type="match status" value="1"/>
</dbReference>
<keyword evidence="1" id="KW-1133">Transmembrane helix</keyword>
<keyword evidence="5" id="KW-1185">Reference proteome</keyword>
<keyword evidence="1" id="KW-0472">Membrane</keyword>
<dbReference type="OrthoDB" id="10249433at2759"/>
<dbReference type="Gene3D" id="3.40.50.1820">
    <property type="entry name" value="alpha/beta hydrolase"/>
    <property type="match status" value="1"/>
</dbReference>
<evidence type="ECO:0000313" key="5">
    <source>
        <dbReference type="Proteomes" id="UP000663829"/>
    </source>
</evidence>
<dbReference type="Proteomes" id="UP000681722">
    <property type="component" value="Unassembled WGS sequence"/>
</dbReference>
<organism evidence="3 5">
    <name type="scientific">Didymodactylos carnosus</name>
    <dbReference type="NCBI Taxonomy" id="1234261"/>
    <lineage>
        <taxon>Eukaryota</taxon>
        <taxon>Metazoa</taxon>
        <taxon>Spiralia</taxon>
        <taxon>Gnathifera</taxon>
        <taxon>Rotifera</taxon>
        <taxon>Eurotatoria</taxon>
        <taxon>Bdelloidea</taxon>
        <taxon>Philodinida</taxon>
        <taxon>Philodinidae</taxon>
        <taxon>Didymodactylos</taxon>
    </lineage>
</organism>
<sequence>MSDFGNHVVALDYRDYGDSTGTACIAGVVEDLMSSKEEIAVENQSGSNEKTAKLISTSSTQQSSKTSKIAISTFVVAGGTTFIILLLFPLLLLGYPRVTHTIVFANFLTTSSNFQQPETLGLERVHNFYLDVEPGVKLGVWHFRSPLVQDKSFVDDKDYFSKHFSSQTDKNGQLIPVILYMHGNALDRAQINRRELCDKLRNELKYHVFAFDYRGFGDSTGHPSERGLLKDSRMIYDFLNKFDNGRRPIYLYGHSLGAAVAAQLAARLSDDKSTSLTSVVMEAPFINIQEALQTHWISLLFSWQPWFSYTTNRALIRSGLKFDTKFHLTSINCPVIVLHADDDWTVPYKHSAQLVQTGITIRHDNRKNKKLFQFKIDLISFHKQGYGHRLIYRAPNFIQALKRVTYHEILL</sequence>
<dbReference type="GO" id="GO:0052651">
    <property type="term" value="P:monoacylglycerol catabolic process"/>
    <property type="evidence" value="ECO:0007669"/>
    <property type="project" value="TreeGrafter"/>
</dbReference>
<dbReference type="Proteomes" id="UP000663829">
    <property type="component" value="Unassembled WGS sequence"/>
</dbReference>
<reference evidence="3" key="1">
    <citation type="submission" date="2021-02" db="EMBL/GenBank/DDBJ databases">
        <authorList>
            <person name="Nowell W R."/>
        </authorList>
    </citation>
    <scope>NUCLEOTIDE SEQUENCE</scope>
</reference>